<comment type="similarity">
    <text evidence="2">Belongs to the EamA transporter family.</text>
</comment>
<evidence type="ECO:0000259" key="9">
    <source>
        <dbReference type="Pfam" id="PF00892"/>
    </source>
</evidence>
<evidence type="ECO:0000256" key="7">
    <source>
        <dbReference type="ARBA" id="ARBA00023136"/>
    </source>
</evidence>
<organism evidence="10 11">
    <name type="scientific">Polymorphobacter multimanifer</name>
    <dbReference type="NCBI Taxonomy" id="1070431"/>
    <lineage>
        <taxon>Bacteria</taxon>
        <taxon>Pseudomonadati</taxon>
        <taxon>Pseudomonadota</taxon>
        <taxon>Alphaproteobacteria</taxon>
        <taxon>Sphingomonadales</taxon>
        <taxon>Sphingosinicellaceae</taxon>
        <taxon>Polymorphobacter</taxon>
    </lineage>
</organism>
<dbReference type="NCBIfam" id="TIGR00688">
    <property type="entry name" value="rarD"/>
    <property type="match status" value="1"/>
</dbReference>
<evidence type="ECO:0000256" key="4">
    <source>
        <dbReference type="ARBA" id="ARBA00022475"/>
    </source>
</evidence>
<evidence type="ECO:0000313" key="10">
    <source>
        <dbReference type="EMBL" id="MBB6227294.1"/>
    </source>
</evidence>
<evidence type="ECO:0000256" key="2">
    <source>
        <dbReference type="ARBA" id="ARBA00007362"/>
    </source>
</evidence>
<keyword evidence="7 8" id="KW-0472">Membrane</keyword>
<feature type="transmembrane region" description="Helical" evidence="8">
    <location>
        <begin position="71"/>
        <end position="91"/>
    </location>
</feature>
<feature type="transmembrane region" description="Helical" evidence="8">
    <location>
        <begin position="150"/>
        <end position="166"/>
    </location>
</feature>
<sequence>MLPETRTGLFAAAGAYAIWGLLPLYLKLLTGVPAADVLSHRILWSLLVVGLLLAATGAGPRLRAAFTQSRLIGLLLLSAVAIAINWLIYTAAILEGHVLDTSLGYFINPLINVLFGVALLGERLGRLQWLAVGFALAGVAVLTITRGSLPLISLGIAISFAIYALIRKQAVVDAATGLFIETLVLTPLAMAWLATRPESPLHWPGGTLALLAAAGIITATPLMLFSIAARRLKLTTLGLMQYATPTIVMLEAVFIFGEILDPARLAAFVLIWVGLGIYSVSLFRGVRAAAAAG</sequence>
<feature type="transmembrane region" description="Helical" evidence="8">
    <location>
        <begin position="263"/>
        <end position="283"/>
    </location>
</feature>
<evidence type="ECO:0000256" key="1">
    <source>
        <dbReference type="ARBA" id="ARBA00004651"/>
    </source>
</evidence>
<evidence type="ECO:0000313" key="11">
    <source>
        <dbReference type="Proteomes" id="UP000538147"/>
    </source>
</evidence>
<dbReference type="PANTHER" id="PTHR22911">
    <property type="entry name" value="ACYL-MALONYL CONDENSING ENZYME-RELATED"/>
    <property type="match status" value="1"/>
</dbReference>
<evidence type="ECO:0000256" key="6">
    <source>
        <dbReference type="ARBA" id="ARBA00022989"/>
    </source>
</evidence>
<dbReference type="InterPro" id="IPR000620">
    <property type="entry name" value="EamA_dom"/>
</dbReference>
<feature type="transmembrane region" description="Helical" evidence="8">
    <location>
        <begin position="7"/>
        <end position="26"/>
    </location>
</feature>
<dbReference type="Pfam" id="PF00892">
    <property type="entry name" value="EamA"/>
    <property type="match status" value="2"/>
</dbReference>
<accession>A0A841L3T2</accession>
<feature type="transmembrane region" description="Helical" evidence="8">
    <location>
        <begin position="127"/>
        <end position="144"/>
    </location>
</feature>
<feature type="transmembrane region" description="Helical" evidence="8">
    <location>
        <begin position="207"/>
        <end position="227"/>
    </location>
</feature>
<dbReference type="InterPro" id="IPR037185">
    <property type="entry name" value="EmrE-like"/>
</dbReference>
<comment type="caution">
    <text evidence="10">The sequence shown here is derived from an EMBL/GenBank/DDBJ whole genome shotgun (WGS) entry which is preliminary data.</text>
</comment>
<dbReference type="AlphaFoldDB" id="A0A841L3T2"/>
<comment type="subcellular location">
    <subcellularLocation>
        <location evidence="1">Cell membrane</location>
        <topology evidence="1">Multi-pass membrane protein</topology>
    </subcellularLocation>
</comment>
<protein>
    <submittedName>
        <fullName evidence="10">Chloramphenicol-sensitive protein RarD</fullName>
    </submittedName>
</protein>
<feature type="transmembrane region" description="Helical" evidence="8">
    <location>
        <begin position="38"/>
        <end position="59"/>
    </location>
</feature>
<dbReference type="Proteomes" id="UP000538147">
    <property type="component" value="Unassembled WGS sequence"/>
</dbReference>
<dbReference type="SUPFAM" id="SSF103481">
    <property type="entry name" value="Multidrug resistance efflux transporter EmrE"/>
    <property type="match status" value="2"/>
</dbReference>
<dbReference type="InterPro" id="IPR004626">
    <property type="entry name" value="RarD"/>
</dbReference>
<gene>
    <name evidence="10" type="ORF">FHS79_001460</name>
</gene>
<evidence type="ECO:0000256" key="8">
    <source>
        <dbReference type="SAM" id="Phobius"/>
    </source>
</evidence>
<dbReference type="RefSeq" id="WP_184197604.1">
    <property type="nucleotide sequence ID" value="NZ_BMOX01000025.1"/>
</dbReference>
<feature type="domain" description="EamA" evidence="9">
    <location>
        <begin position="7"/>
        <end position="143"/>
    </location>
</feature>
<feature type="domain" description="EamA" evidence="9">
    <location>
        <begin position="152"/>
        <end position="277"/>
    </location>
</feature>
<keyword evidence="11" id="KW-1185">Reference proteome</keyword>
<feature type="transmembrane region" description="Helical" evidence="8">
    <location>
        <begin position="178"/>
        <end position="195"/>
    </location>
</feature>
<proteinExistence type="inferred from homology"/>
<keyword evidence="4" id="KW-1003">Cell membrane</keyword>
<evidence type="ECO:0000256" key="3">
    <source>
        <dbReference type="ARBA" id="ARBA00022448"/>
    </source>
</evidence>
<feature type="transmembrane region" description="Helical" evidence="8">
    <location>
        <begin position="239"/>
        <end position="257"/>
    </location>
</feature>
<name>A0A841L3T2_9SPHN</name>
<reference evidence="10 11" key="1">
    <citation type="submission" date="2020-08" db="EMBL/GenBank/DDBJ databases">
        <title>Genomic Encyclopedia of Type Strains, Phase IV (KMG-IV): sequencing the most valuable type-strain genomes for metagenomic binning, comparative biology and taxonomic classification.</title>
        <authorList>
            <person name="Goeker M."/>
        </authorList>
    </citation>
    <scope>NUCLEOTIDE SEQUENCE [LARGE SCALE GENOMIC DNA]</scope>
    <source>
        <strain evidence="10 11">DSM 102189</strain>
    </source>
</reference>
<dbReference type="EMBL" id="JACIIV010000009">
    <property type="protein sequence ID" value="MBB6227294.1"/>
    <property type="molecule type" value="Genomic_DNA"/>
</dbReference>
<evidence type="ECO:0000256" key="5">
    <source>
        <dbReference type="ARBA" id="ARBA00022692"/>
    </source>
</evidence>
<dbReference type="PANTHER" id="PTHR22911:SF137">
    <property type="entry name" value="SOLUTE CARRIER FAMILY 35 MEMBER G2-RELATED"/>
    <property type="match status" value="1"/>
</dbReference>
<keyword evidence="5 8" id="KW-0812">Transmembrane</keyword>
<keyword evidence="6 8" id="KW-1133">Transmembrane helix</keyword>
<feature type="transmembrane region" description="Helical" evidence="8">
    <location>
        <begin position="103"/>
        <end position="120"/>
    </location>
</feature>
<keyword evidence="3" id="KW-0813">Transport</keyword>
<dbReference type="GO" id="GO:0005886">
    <property type="term" value="C:plasma membrane"/>
    <property type="evidence" value="ECO:0007669"/>
    <property type="project" value="UniProtKB-SubCell"/>
</dbReference>